<comment type="subcellular location">
    <subcellularLocation>
        <location evidence="1">Nucleus</location>
    </subcellularLocation>
</comment>
<dbReference type="Gene3D" id="3.40.1810.10">
    <property type="entry name" value="Transcription factor, MADS-box"/>
    <property type="match status" value="1"/>
</dbReference>
<dbReference type="FunFam" id="3.40.1810.10:FF:000003">
    <property type="entry name" value="MADS-box transcription factor MADS-MC"/>
    <property type="match status" value="1"/>
</dbReference>
<keyword evidence="2" id="KW-0805">Transcription regulation</keyword>
<feature type="compositionally biased region" description="Polar residues" evidence="7">
    <location>
        <begin position="184"/>
        <end position="200"/>
    </location>
</feature>
<evidence type="ECO:0000256" key="4">
    <source>
        <dbReference type="ARBA" id="ARBA00023163"/>
    </source>
</evidence>
<feature type="domain" description="MADS-box" evidence="8">
    <location>
        <begin position="1"/>
        <end position="61"/>
    </location>
</feature>
<dbReference type="PANTHER" id="PTHR48019">
    <property type="entry name" value="SERUM RESPONSE FACTOR HOMOLOG"/>
    <property type="match status" value="1"/>
</dbReference>
<gene>
    <name evidence="10" type="ORF">POM88_012053</name>
</gene>
<keyword evidence="3" id="KW-0238">DNA-binding</keyword>
<evidence type="ECO:0000259" key="9">
    <source>
        <dbReference type="PROSITE" id="PS51297"/>
    </source>
</evidence>
<feature type="region of interest" description="Disordered" evidence="7">
    <location>
        <begin position="184"/>
        <end position="206"/>
    </location>
</feature>
<dbReference type="InterPro" id="IPR002100">
    <property type="entry name" value="TF_MADSbox"/>
</dbReference>
<accession>A0AAD8IZ47</accession>
<feature type="domain" description="K-box" evidence="9">
    <location>
        <begin position="86"/>
        <end position="176"/>
    </location>
</feature>
<dbReference type="Proteomes" id="UP001237642">
    <property type="component" value="Unassembled WGS sequence"/>
</dbReference>
<evidence type="ECO:0000313" key="10">
    <source>
        <dbReference type="EMBL" id="KAK1392997.1"/>
    </source>
</evidence>
<reference evidence="10" key="2">
    <citation type="submission" date="2023-05" db="EMBL/GenBank/DDBJ databases">
        <authorList>
            <person name="Schelkunov M.I."/>
        </authorList>
    </citation>
    <scope>NUCLEOTIDE SEQUENCE</scope>
    <source>
        <strain evidence="10">Hsosn_3</strain>
        <tissue evidence="10">Leaf</tissue>
    </source>
</reference>
<dbReference type="GO" id="GO:0005634">
    <property type="term" value="C:nucleus"/>
    <property type="evidence" value="ECO:0007669"/>
    <property type="project" value="UniProtKB-SubCell"/>
</dbReference>
<sequence length="206" mass="23804">MGRGKIEIKRIDDSTNRQVTFSKRRKGLLKKANELSILCDADVGLIIFSNTTKLYDFSSTSMKFVIDRYNKTKAEQNQSDNQVSEAKLWERETTVLRRQVHNLQENHRQMIGEELSGLNVTDLQNLENQLEMSLQGVRMRKDQILMDEIGELNTKVDQVHQENINLHQKVDEKKNADETNRNALLTNGVSQDNSTLNFNTSHKELE</sequence>
<dbReference type="PROSITE" id="PS50066">
    <property type="entry name" value="MADS_BOX_2"/>
    <property type="match status" value="1"/>
</dbReference>
<evidence type="ECO:0000256" key="7">
    <source>
        <dbReference type="SAM" id="MobiDB-lite"/>
    </source>
</evidence>
<protein>
    <submittedName>
        <fullName evidence="10">MADS-box transcription factor</fullName>
    </submittedName>
</protein>
<evidence type="ECO:0000259" key="8">
    <source>
        <dbReference type="PROSITE" id="PS50066"/>
    </source>
</evidence>
<organism evidence="10 11">
    <name type="scientific">Heracleum sosnowskyi</name>
    <dbReference type="NCBI Taxonomy" id="360622"/>
    <lineage>
        <taxon>Eukaryota</taxon>
        <taxon>Viridiplantae</taxon>
        <taxon>Streptophyta</taxon>
        <taxon>Embryophyta</taxon>
        <taxon>Tracheophyta</taxon>
        <taxon>Spermatophyta</taxon>
        <taxon>Magnoliopsida</taxon>
        <taxon>eudicotyledons</taxon>
        <taxon>Gunneridae</taxon>
        <taxon>Pentapetalae</taxon>
        <taxon>asterids</taxon>
        <taxon>campanulids</taxon>
        <taxon>Apiales</taxon>
        <taxon>Apiaceae</taxon>
        <taxon>Apioideae</taxon>
        <taxon>apioid superclade</taxon>
        <taxon>Tordylieae</taxon>
        <taxon>Tordyliinae</taxon>
        <taxon>Heracleum</taxon>
    </lineage>
</organism>
<evidence type="ECO:0000313" key="11">
    <source>
        <dbReference type="Proteomes" id="UP001237642"/>
    </source>
</evidence>
<keyword evidence="5" id="KW-0539">Nucleus</keyword>
<dbReference type="InterPro" id="IPR050142">
    <property type="entry name" value="MADS-box/MEF2_TF"/>
</dbReference>
<dbReference type="SMART" id="SM00432">
    <property type="entry name" value="MADS"/>
    <property type="match status" value="1"/>
</dbReference>
<evidence type="ECO:0000256" key="5">
    <source>
        <dbReference type="ARBA" id="ARBA00023242"/>
    </source>
</evidence>
<evidence type="ECO:0000256" key="6">
    <source>
        <dbReference type="ARBA" id="ARBA00037260"/>
    </source>
</evidence>
<comment type="function">
    <text evidence="6">Probable transcription factor.</text>
</comment>
<dbReference type="GO" id="GO:0003700">
    <property type="term" value="F:DNA-binding transcription factor activity"/>
    <property type="evidence" value="ECO:0007669"/>
    <property type="project" value="InterPro"/>
</dbReference>
<dbReference type="Pfam" id="PF01486">
    <property type="entry name" value="K-box"/>
    <property type="match status" value="1"/>
</dbReference>
<keyword evidence="11" id="KW-1185">Reference proteome</keyword>
<reference evidence="10" key="1">
    <citation type="submission" date="2023-02" db="EMBL/GenBank/DDBJ databases">
        <title>Genome of toxic invasive species Heracleum sosnowskyi carries increased number of genes despite the absence of recent whole-genome duplications.</title>
        <authorList>
            <person name="Schelkunov M."/>
            <person name="Shtratnikova V."/>
            <person name="Makarenko M."/>
            <person name="Klepikova A."/>
            <person name="Omelchenko D."/>
            <person name="Novikova G."/>
            <person name="Obukhova E."/>
            <person name="Bogdanov V."/>
            <person name="Penin A."/>
            <person name="Logacheva M."/>
        </authorList>
    </citation>
    <scope>NUCLEOTIDE SEQUENCE</scope>
    <source>
        <strain evidence="10">Hsosn_3</strain>
        <tissue evidence="10">Leaf</tissue>
    </source>
</reference>
<dbReference type="AlphaFoldDB" id="A0AAD8IZ47"/>
<dbReference type="PROSITE" id="PS51297">
    <property type="entry name" value="K_BOX"/>
    <property type="match status" value="1"/>
</dbReference>
<dbReference type="Pfam" id="PF00319">
    <property type="entry name" value="SRF-TF"/>
    <property type="match status" value="1"/>
</dbReference>
<comment type="caution">
    <text evidence="10">The sequence shown here is derived from an EMBL/GenBank/DDBJ whole genome shotgun (WGS) entry which is preliminary data.</text>
</comment>
<dbReference type="PROSITE" id="PS00350">
    <property type="entry name" value="MADS_BOX_1"/>
    <property type="match status" value="1"/>
</dbReference>
<dbReference type="GO" id="GO:0046983">
    <property type="term" value="F:protein dimerization activity"/>
    <property type="evidence" value="ECO:0007669"/>
    <property type="project" value="InterPro"/>
</dbReference>
<evidence type="ECO:0000256" key="2">
    <source>
        <dbReference type="ARBA" id="ARBA00023015"/>
    </source>
</evidence>
<dbReference type="GO" id="GO:0000977">
    <property type="term" value="F:RNA polymerase II transcription regulatory region sequence-specific DNA binding"/>
    <property type="evidence" value="ECO:0007669"/>
    <property type="project" value="InterPro"/>
</dbReference>
<dbReference type="EMBL" id="JAUIZM010000003">
    <property type="protein sequence ID" value="KAK1392997.1"/>
    <property type="molecule type" value="Genomic_DNA"/>
</dbReference>
<dbReference type="InterPro" id="IPR033896">
    <property type="entry name" value="MEF2-like_N"/>
</dbReference>
<dbReference type="PRINTS" id="PR00404">
    <property type="entry name" value="MADSDOMAIN"/>
</dbReference>
<dbReference type="InterPro" id="IPR002487">
    <property type="entry name" value="TF_Kbox"/>
</dbReference>
<dbReference type="CDD" id="cd00265">
    <property type="entry name" value="MADS_MEF2_like"/>
    <property type="match status" value="1"/>
</dbReference>
<dbReference type="InterPro" id="IPR036879">
    <property type="entry name" value="TF_MADSbox_sf"/>
</dbReference>
<keyword evidence="4" id="KW-0804">Transcription</keyword>
<evidence type="ECO:0000256" key="1">
    <source>
        <dbReference type="ARBA" id="ARBA00004123"/>
    </source>
</evidence>
<dbReference type="SUPFAM" id="SSF55455">
    <property type="entry name" value="SRF-like"/>
    <property type="match status" value="1"/>
</dbReference>
<evidence type="ECO:0000256" key="3">
    <source>
        <dbReference type="ARBA" id="ARBA00023125"/>
    </source>
</evidence>
<dbReference type="GO" id="GO:0045944">
    <property type="term" value="P:positive regulation of transcription by RNA polymerase II"/>
    <property type="evidence" value="ECO:0007669"/>
    <property type="project" value="InterPro"/>
</dbReference>
<proteinExistence type="predicted"/>
<name>A0AAD8IZ47_9APIA</name>